<dbReference type="RefSeq" id="WP_200353994.1">
    <property type="nucleotide sequence ID" value="NZ_JAENIL010000004.1"/>
</dbReference>
<dbReference type="AlphaFoldDB" id="A0A934RRY4"/>
<keyword evidence="5" id="KW-1185">Reference proteome</keyword>
<comment type="similarity">
    <text evidence="1">Belongs to the sulfatase family.</text>
</comment>
<keyword evidence="2" id="KW-0378">Hydrolase</keyword>
<accession>A0A934RRY4</accession>
<feature type="domain" description="Sulfatase N-terminal" evidence="3">
    <location>
        <begin position="24"/>
        <end position="306"/>
    </location>
</feature>
<evidence type="ECO:0000256" key="1">
    <source>
        <dbReference type="ARBA" id="ARBA00008779"/>
    </source>
</evidence>
<evidence type="ECO:0000259" key="3">
    <source>
        <dbReference type="Pfam" id="PF00884"/>
    </source>
</evidence>
<dbReference type="InterPro" id="IPR017850">
    <property type="entry name" value="Alkaline_phosphatase_core_sf"/>
</dbReference>
<proteinExistence type="inferred from homology"/>
<dbReference type="InterPro" id="IPR050738">
    <property type="entry name" value="Sulfatase"/>
</dbReference>
<reference evidence="4" key="1">
    <citation type="submission" date="2021-01" db="EMBL/GenBank/DDBJ databases">
        <title>Modified the classification status of verrucomicrobia.</title>
        <authorList>
            <person name="Feng X."/>
        </authorList>
    </citation>
    <scope>NUCLEOTIDE SEQUENCE</scope>
    <source>
        <strain evidence="4">KCTC 13126</strain>
    </source>
</reference>
<dbReference type="EMBL" id="JAENIL010000004">
    <property type="protein sequence ID" value="MBK1875777.1"/>
    <property type="molecule type" value="Genomic_DNA"/>
</dbReference>
<sequence>MKLGTVIALFITLVASLYAKQERPNILWIIADDMSAHFSCYGETAIETPHLDRMAREGVMFTQAYVTAPVCSTSRSAFITGMYQTTIGSHHHRSGRGEYKIHLPEGVKIVPQLFQEAGYYTSIRGWRDRKDRPGKTDYNFEWDADLYDAVDWIGRKPGQPFFAQVQIPGGKLRGKEMEDFEKIQKIAEEELGSRTALGAGKLPPYYPAHPDIEADWAAYLDSVRVTDSTIGEVLALLEERGELENTVVLFMTDHGISHARGKQFLYQEGLHVPLVIMGPGVEQGDVRDDLVEHIDIAALSLGLAGIDIPEAMQAKDILAADYQPRVAVFGARDRCDETVEHIRSVTTSKFKFIRNYLHERPHMQPNRYKDNKLIVKTLRDLDASGKLNAMQHDLLFAPTRDPEELYDLENDPFETNNLANNPEYAGVLAKMRQQLGDWEEATDDKGRVPERSEIYDSDMATYQEKVDKSGEEQGNILRSNIALMKKWEAEGK</sequence>
<evidence type="ECO:0000256" key="2">
    <source>
        <dbReference type="ARBA" id="ARBA00022801"/>
    </source>
</evidence>
<evidence type="ECO:0000313" key="5">
    <source>
        <dbReference type="Proteomes" id="UP000617628"/>
    </source>
</evidence>
<dbReference type="Gene3D" id="3.40.720.10">
    <property type="entry name" value="Alkaline Phosphatase, subunit A"/>
    <property type="match status" value="1"/>
</dbReference>
<protein>
    <submittedName>
        <fullName evidence="4">Sulfatase</fullName>
    </submittedName>
</protein>
<gene>
    <name evidence="4" type="ORF">JIN87_02795</name>
</gene>
<dbReference type="PANTHER" id="PTHR42693:SF53">
    <property type="entry name" value="ENDO-4-O-SULFATASE"/>
    <property type="match status" value="1"/>
</dbReference>
<dbReference type="Pfam" id="PF00884">
    <property type="entry name" value="Sulfatase"/>
    <property type="match status" value="1"/>
</dbReference>
<name>A0A934RRY4_9BACT</name>
<dbReference type="SUPFAM" id="SSF53649">
    <property type="entry name" value="Alkaline phosphatase-like"/>
    <property type="match status" value="1"/>
</dbReference>
<organism evidence="4 5">
    <name type="scientific">Pelagicoccus mobilis</name>
    <dbReference type="NCBI Taxonomy" id="415221"/>
    <lineage>
        <taxon>Bacteria</taxon>
        <taxon>Pseudomonadati</taxon>
        <taxon>Verrucomicrobiota</taxon>
        <taxon>Opitutia</taxon>
        <taxon>Puniceicoccales</taxon>
        <taxon>Pelagicoccaceae</taxon>
        <taxon>Pelagicoccus</taxon>
    </lineage>
</organism>
<dbReference type="CDD" id="cd16027">
    <property type="entry name" value="SGSH"/>
    <property type="match status" value="1"/>
</dbReference>
<comment type="caution">
    <text evidence="4">The sequence shown here is derived from an EMBL/GenBank/DDBJ whole genome shotgun (WGS) entry which is preliminary data.</text>
</comment>
<dbReference type="GO" id="GO:0004065">
    <property type="term" value="F:arylsulfatase activity"/>
    <property type="evidence" value="ECO:0007669"/>
    <property type="project" value="TreeGrafter"/>
</dbReference>
<evidence type="ECO:0000313" key="4">
    <source>
        <dbReference type="EMBL" id="MBK1875777.1"/>
    </source>
</evidence>
<dbReference type="Proteomes" id="UP000617628">
    <property type="component" value="Unassembled WGS sequence"/>
</dbReference>
<dbReference type="InterPro" id="IPR000917">
    <property type="entry name" value="Sulfatase_N"/>
</dbReference>
<dbReference type="PANTHER" id="PTHR42693">
    <property type="entry name" value="ARYLSULFATASE FAMILY MEMBER"/>
    <property type="match status" value="1"/>
</dbReference>